<feature type="signal peptide" evidence="2">
    <location>
        <begin position="1"/>
        <end position="33"/>
    </location>
</feature>
<sequence length="114" mass="13147">MKDMRDYHVSRYHKNVSAALLVGFLSSFIHAHASQIDEQSQDDRRLQSADQPFELPKPVEPELTMSSPQAQTMMVDDQALLAQPELLARAMLSALVYLRPMLWRRCCPSMKHRH</sequence>
<evidence type="ECO:0000256" key="2">
    <source>
        <dbReference type="SAM" id="SignalP"/>
    </source>
</evidence>
<protein>
    <submittedName>
        <fullName evidence="3">Uncharacterized protein</fullName>
    </submittedName>
</protein>
<name>A0AAC8PWR7_9GAMM</name>
<dbReference type="AlphaFoldDB" id="A0AAC8PWR7"/>
<reference evidence="3 4" key="1">
    <citation type="submission" date="2015-05" db="EMBL/GenBank/DDBJ databases">
        <authorList>
            <person name="Dickey A."/>
            <person name="Clawson M."/>
            <person name="Bono J."/>
            <person name="Loy J.D."/>
        </authorList>
    </citation>
    <scope>NUCLEOTIDE SEQUENCE [LARGE SCALE GENOMIC DNA]</scope>
    <source>
        <strain evidence="3 4">22581</strain>
    </source>
</reference>
<dbReference type="EMBL" id="CP011376">
    <property type="protein sequence ID" value="AKG08049.1"/>
    <property type="molecule type" value="Genomic_DNA"/>
</dbReference>
<organism evidence="3 4">
    <name type="scientific">Moraxella bovoculi</name>
    <dbReference type="NCBI Taxonomy" id="386891"/>
    <lineage>
        <taxon>Bacteria</taxon>
        <taxon>Pseudomonadati</taxon>
        <taxon>Pseudomonadota</taxon>
        <taxon>Gammaproteobacteria</taxon>
        <taxon>Moraxellales</taxon>
        <taxon>Moraxellaceae</taxon>
        <taxon>Moraxella</taxon>
    </lineage>
</organism>
<dbReference type="Proteomes" id="UP000077465">
    <property type="component" value="Chromosome"/>
</dbReference>
<keyword evidence="2" id="KW-0732">Signal</keyword>
<feature type="region of interest" description="Disordered" evidence="1">
    <location>
        <begin position="36"/>
        <end position="63"/>
    </location>
</feature>
<dbReference type="RefSeq" id="WP_046696364.1">
    <property type="nucleotide sequence ID" value="NZ_CP011376.1"/>
</dbReference>
<evidence type="ECO:0000313" key="3">
    <source>
        <dbReference type="EMBL" id="AKG08049.1"/>
    </source>
</evidence>
<feature type="chain" id="PRO_5042005704" evidence="2">
    <location>
        <begin position="34"/>
        <end position="114"/>
    </location>
</feature>
<gene>
    <name evidence="3" type="ORF">AAX06_07660</name>
</gene>
<accession>A0AAC8PWR7</accession>
<evidence type="ECO:0000256" key="1">
    <source>
        <dbReference type="SAM" id="MobiDB-lite"/>
    </source>
</evidence>
<proteinExistence type="predicted"/>
<evidence type="ECO:0000313" key="4">
    <source>
        <dbReference type="Proteomes" id="UP000077465"/>
    </source>
</evidence>